<accession>A0ABT0F479</accession>
<evidence type="ECO:0000256" key="1">
    <source>
        <dbReference type="SAM" id="Phobius"/>
    </source>
</evidence>
<dbReference type="Proteomes" id="UP001299876">
    <property type="component" value="Unassembled WGS sequence"/>
</dbReference>
<keyword evidence="1" id="KW-0472">Membrane</keyword>
<proteinExistence type="predicted"/>
<gene>
    <name evidence="2" type="ORF">L9059_21990</name>
</gene>
<organism evidence="2 3">
    <name type="scientific">Pseudomonas violetae</name>
    <dbReference type="NCBI Taxonomy" id="2915813"/>
    <lineage>
        <taxon>Bacteria</taxon>
        <taxon>Pseudomonadati</taxon>
        <taxon>Pseudomonadota</taxon>
        <taxon>Gammaproteobacteria</taxon>
        <taxon>Pseudomonadales</taxon>
        <taxon>Pseudomonadaceae</taxon>
        <taxon>Pseudomonas</taxon>
    </lineage>
</organism>
<reference evidence="2 3" key="1">
    <citation type="submission" date="2022-02" db="EMBL/GenBank/DDBJ databases">
        <title>Comparative genomics of the first Antarctic Pseudomonas spp. capable of biotransforming 2,4,6-Trinitrotoluene.</title>
        <authorList>
            <person name="Cabrera M.A."/>
            <person name="Marquez S.L."/>
            <person name="Perez-Donoso J.M."/>
        </authorList>
    </citation>
    <scope>NUCLEOTIDE SEQUENCE [LARGE SCALE GENOMIC DNA]</scope>
    <source>
        <strain evidence="2 3">TNT19</strain>
    </source>
</reference>
<comment type="caution">
    <text evidence="2">The sequence shown here is derived from an EMBL/GenBank/DDBJ whole genome shotgun (WGS) entry which is preliminary data.</text>
</comment>
<dbReference type="RefSeq" id="WP_247293006.1">
    <property type="nucleotide sequence ID" value="NZ_JAKNRW010000024.1"/>
</dbReference>
<keyword evidence="3" id="KW-1185">Reference proteome</keyword>
<feature type="transmembrane region" description="Helical" evidence="1">
    <location>
        <begin position="69"/>
        <end position="88"/>
    </location>
</feature>
<keyword evidence="1" id="KW-0812">Transmembrane</keyword>
<name>A0ABT0F479_9PSED</name>
<feature type="transmembrane region" description="Helical" evidence="1">
    <location>
        <begin position="317"/>
        <end position="342"/>
    </location>
</feature>
<keyword evidence="1" id="KW-1133">Transmembrane helix</keyword>
<dbReference type="EMBL" id="JAKNRW010000024">
    <property type="protein sequence ID" value="MCK1792798.1"/>
    <property type="molecule type" value="Genomic_DNA"/>
</dbReference>
<evidence type="ECO:0000313" key="3">
    <source>
        <dbReference type="Proteomes" id="UP001299876"/>
    </source>
</evidence>
<protein>
    <submittedName>
        <fullName evidence="2">Uncharacterized protein</fullName>
    </submittedName>
</protein>
<feature type="transmembrane region" description="Helical" evidence="1">
    <location>
        <begin position="354"/>
        <end position="375"/>
    </location>
</feature>
<sequence length="419" mass="46312">MLIALVILNALYLICSLLFNAELLNMAGADIPLKKLEVLELYSQVLAATSMCLLVWRICYHRYQGKGRVLWISLAVSTALVTPLSWWFQGAAPDWIAEQFPTSLRVSSLYAYVTKKGLLYDTLTIPNLPYKEFKDQGEGKAFIANLGVLMSVQSSYVEKIDKNFQGFSVAVFQGFAKRNSDALYERLQETVVLNIGDITRVYVQLEGLRAAGIPGNDWTPIKWPKPGEDLGYTPTADEYARSINPGVRTREAIANTVEVRYMAKTALGPLYVKGMNLLATHEQFQAYLPGIASNMAFDVAHTDIRGPEGLNVLKNMWFIPFSLLSGLFFSAISLVVLIISGIEALRQVQGRNRLARAVAIALIVIVPLAIGNKIVDSTGYSDAFSGSGKQPLLLAKVFRWAMSAEAMLYNITKPLLKAE</sequence>
<evidence type="ECO:0000313" key="2">
    <source>
        <dbReference type="EMBL" id="MCK1792798.1"/>
    </source>
</evidence>
<feature type="transmembrane region" description="Helical" evidence="1">
    <location>
        <begin position="41"/>
        <end position="60"/>
    </location>
</feature>